<evidence type="ECO:0000313" key="4">
    <source>
        <dbReference type="Proteomes" id="UP001320154"/>
    </source>
</evidence>
<dbReference type="RefSeq" id="WP_086511254.1">
    <property type="nucleotide sequence ID" value="NZ_JAAQTN010000010.1"/>
</dbReference>
<keyword evidence="3" id="KW-0418">Kinase</keyword>
<dbReference type="InterPro" id="IPR043129">
    <property type="entry name" value="ATPase_NBD"/>
</dbReference>
<feature type="domain" description="ATPase BadF/BadG/BcrA/BcrD type" evidence="1">
    <location>
        <begin position="16"/>
        <end position="265"/>
    </location>
</feature>
<dbReference type="InterPro" id="IPR052519">
    <property type="entry name" value="Euk-type_GlcNAc_Kinase"/>
</dbReference>
<dbReference type="SUPFAM" id="SSF53067">
    <property type="entry name" value="Actin-like ATPase domain"/>
    <property type="match status" value="2"/>
</dbReference>
<keyword evidence="4" id="KW-1185">Reference proteome</keyword>
<protein>
    <submittedName>
        <fullName evidence="3">N-acetylglucosamine kinase</fullName>
    </submittedName>
</protein>
<dbReference type="Proteomes" id="UP001320154">
    <property type="component" value="Unassembled WGS sequence"/>
</dbReference>
<dbReference type="AlphaFoldDB" id="A0AAW4YPX0"/>
<sequence>MKDKRSLPVRQDTWYLGVDGGGTHCRARLCDAEGRPMGEGQAASASLRFGIDHVWQQILEAARAALREAGLNETSLTRVHAGLGLAGAINARTWHDVAAHPHPFASVQVRSDAHAAVLGAFDGGDGGILIIGTGSCGMVHLQGHFRSLGGWGFPLSDHASGAWLGLRALREALLCHEGLRPPSLLAECLMSDFGHDPARLAEWQTNAYPRDFARFAPTVFSTAEAGDELALTLRRQAVDEAVLLANGVLELGAPRLCLLGGVGQALAPYLPTWLRRRLVSPAGDAMQGAWRMARHSHLIRGEAT</sequence>
<gene>
    <name evidence="2" type="ORF">HOP60_11980</name>
    <name evidence="3" type="ORF">HOP61_03935</name>
</gene>
<dbReference type="PANTHER" id="PTHR43190">
    <property type="entry name" value="N-ACETYL-D-GLUCOSAMINE KINASE"/>
    <property type="match status" value="1"/>
</dbReference>
<name>A0AAW4YPX0_9GAMM</name>
<accession>A0AAW4YPX0</accession>
<dbReference type="InterPro" id="IPR002731">
    <property type="entry name" value="ATPase_BadF"/>
</dbReference>
<comment type="caution">
    <text evidence="3">The sequence shown here is derived from an EMBL/GenBank/DDBJ whole genome shotgun (WGS) entry which is preliminary data.</text>
</comment>
<organism evidence="3 5">
    <name type="scientific">Billgrantia desiderata</name>
    <dbReference type="NCBI Taxonomy" id="52021"/>
    <lineage>
        <taxon>Bacteria</taxon>
        <taxon>Pseudomonadati</taxon>
        <taxon>Pseudomonadota</taxon>
        <taxon>Gammaproteobacteria</taxon>
        <taxon>Oceanospirillales</taxon>
        <taxon>Halomonadaceae</taxon>
        <taxon>Billgrantia</taxon>
    </lineage>
</organism>
<dbReference type="EMBL" id="JABFTQ010000007">
    <property type="protein sequence ID" value="MCE8047446.1"/>
    <property type="molecule type" value="Genomic_DNA"/>
</dbReference>
<evidence type="ECO:0000313" key="2">
    <source>
        <dbReference type="EMBL" id="MCE8047446.1"/>
    </source>
</evidence>
<dbReference type="EMBL" id="JABFTS010000001">
    <property type="protein sequence ID" value="MCE8050443.1"/>
    <property type="molecule type" value="Genomic_DNA"/>
</dbReference>
<reference evidence="3" key="1">
    <citation type="submission" date="2020-05" db="EMBL/GenBank/DDBJ databases">
        <authorList>
            <person name="Wang L."/>
            <person name="Shao Z."/>
        </authorList>
    </citation>
    <scope>NUCLEOTIDE SEQUENCE</scope>
    <source>
        <strain evidence="2">MCCC 1A05748</strain>
        <strain evidence="3">MCCC 1A05776</strain>
    </source>
</reference>
<dbReference type="Proteomes" id="UP001320178">
    <property type="component" value="Unassembled WGS sequence"/>
</dbReference>
<reference evidence="3 4" key="2">
    <citation type="journal article" date="2021" name="Front. Microbiol.">
        <title>Aerobic Denitrification and Heterotrophic Sulfur Oxidation in the Genus Halomonas Revealed by Six Novel Species Characterizations and Genome-Based Analysis.</title>
        <authorList>
            <person name="Wang L."/>
            <person name="Shao Z."/>
        </authorList>
    </citation>
    <scope>NUCLEOTIDE SEQUENCE</scope>
    <source>
        <strain evidence="2 4">MCCC 1A05748</strain>
        <strain evidence="3">MCCC 1A05776</strain>
    </source>
</reference>
<dbReference type="Pfam" id="PF01869">
    <property type="entry name" value="BcrAD_BadFG"/>
    <property type="match status" value="1"/>
</dbReference>
<evidence type="ECO:0000313" key="5">
    <source>
        <dbReference type="Proteomes" id="UP001320178"/>
    </source>
</evidence>
<evidence type="ECO:0000313" key="3">
    <source>
        <dbReference type="EMBL" id="MCE8050443.1"/>
    </source>
</evidence>
<keyword evidence="3" id="KW-0808">Transferase</keyword>
<evidence type="ECO:0000259" key="1">
    <source>
        <dbReference type="Pfam" id="PF01869"/>
    </source>
</evidence>
<dbReference type="PANTHER" id="PTHR43190:SF3">
    <property type="entry name" value="N-ACETYL-D-GLUCOSAMINE KINASE"/>
    <property type="match status" value="1"/>
</dbReference>
<dbReference type="Gene3D" id="3.30.420.40">
    <property type="match status" value="2"/>
</dbReference>
<dbReference type="CDD" id="cd24082">
    <property type="entry name" value="ASKHA_NBD_GspK-like"/>
    <property type="match status" value="1"/>
</dbReference>
<dbReference type="GO" id="GO:0016301">
    <property type="term" value="F:kinase activity"/>
    <property type="evidence" value="ECO:0007669"/>
    <property type="project" value="UniProtKB-KW"/>
</dbReference>
<proteinExistence type="predicted"/>